<evidence type="ECO:0000313" key="2">
    <source>
        <dbReference type="Proteomes" id="UP001523528"/>
    </source>
</evidence>
<dbReference type="Proteomes" id="UP001523528">
    <property type="component" value="Unassembled WGS sequence"/>
</dbReference>
<organism evidence="1 2">
    <name type="scientific">Acetobacter lambici</name>
    <dbReference type="NCBI Taxonomy" id="1332824"/>
    <lineage>
        <taxon>Bacteria</taxon>
        <taxon>Pseudomonadati</taxon>
        <taxon>Pseudomonadota</taxon>
        <taxon>Alphaproteobacteria</taxon>
        <taxon>Acetobacterales</taxon>
        <taxon>Acetobacteraceae</taxon>
        <taxon>Acetobacter</taxon>
    </lineage>
</organism>
<dbReference type="EMBL" id="JAMYZZ010000004">
    <property type="protein sequence ID" value="MCP1257828.1"/>
    <property type="molecule type" value="Genomic_DNA"/>
</dbReference>
<gene>
    <name evidence="1" type="ORF">NKW50_04390</name>
</gene>
<keyword evidence="2" id="KW-1185">Reference proteome</keyword>
<comment type="caution">
    <text evidence="1">The sequence shown here is derived from an EMBL/GenBank/DDBJ whole genome shotgun (WGS) entry which is preliminary data.</text>
</comment>
<name>A0ABT1EY13_9PROT</name>
<evidence type="ECO:0000313" key="1">
    <source>
        <dbReference type="EMBL" id="MCP1257828.1"/>
    </source>
</evidence>
<sequence>MPAFIVNGKLKSTNKFRIDEKSNIYIYGTGSMAKSIQESLLHENIEISGFIDSYKNGKLGNIDIIQIDEYMKFHIPSDIIIMGSSFEREIIQNLENKNYLINIYKFNGSLPPVVLWNKQKLYNPETQRKFSDFYAIGWNFINNGEMYVSENDEDLYISNLVRYCQQLNPGAWIFVTHHAVGDNVFLLTLLRAFRETYRPISDKIIILCTQNQQSLLELWKDDIDTVIAVNRSHLNHMSNTFNHGLFMPGVPMVGRYFNNNMISLSYGLTMLANHKIFMRLPNASKYSAPTIQSQWREEAEAILAEHDCLPNKTVFLFPESFTVPSPPRSFWQDMAQAMQEKGFKIIWNSTSEWKNLCPGSISLRLPFTQLLPAIEIAGHAIFARSGGAELCCGTWCNARRSLVEYKFPLWENSIAIMQNDAVPSMETLGYPTDAERHLIDDNYQDDIQKIVSYHTDGA</sequence>
<evidence type="ECO:0008006" key="3">
    <source>
        <dbReference type="Google" id="ProtNLM"/>
    </source>
</evidence>
<proteinExistence type="predicted"/>
<dbReference type="RefSeq" id="WP_165991376.1">
    <property type="nucleotide sequence ID" value="NZ_JAMYZY010000004.1"/>
</dbReference>
<reference evidence="1 2" key="1">
    <citation type="submission" date="2022-06" db="EMBL/GenBank/DDBJ databases">
        <title>Acetobacer genomes from food samples.</title>
        <authorList>
            <person name="Sombolestani A."/>
        </authorList>
    </citation>
    <scope>NUCLEOTIDE SEQUENCE [LARGE SCALE GENOMIC DNA]</scope>
    <source>
        <strain evidence="1 2">R-83285</strain>
    </source>
</reference>
<dbReference type="Gene3D" id="3.40.50.720">
    <property type="entry name" value="NAD(P)-binding Rossmann-like Domain"/>
    <property type="match status" value="1"/>
</dbReference>
<protein>
    <recommendedName>
        <fullName evidence="3">Polysaccharide pyruvyl transferase domain-containing protein</fullName>
    </recommendedName>
</protein>
<accession>A0ABT1EY13</accession>